<feature type="compositionally biased region" description="Basic and acidic residues" evidence="8">
    <location>
        <begin position="34"/>
        <end position="47"/>
    </location>
</feature>
<feature type="domain" description="Sugar phosphate transporter" evidence="10">
    <location>
        <begin position="71"/>
        <end position="360"/>
    </location>
</feature>
<feature type="transmembrane region" description="Helical" evidence="9">
    <location>
        <begin position="347"/>
        <end position="367"/>
    </location>
</feature>
<feature type="transmembrane region" description="Helical" evidence="9">
    <location>
        <begin position="139"/>
        <end position="156"/>
    </location>
</feature>
<keyword evidence="12" id="KW-1185">Reference proteome</keyword>
<feature type="transmembrane region" description="Helical" evidence="9">
    <location>
        <begin position="197"/>
        <end position="217"/>
    </location>
</feature>
<comment type="subunit">
    <text evidence="4">Homooligomer.</text>
</comment>
<comment type="caution">
    <text evidence="11">The sequence shown here is derived from an EMBL/GenBank/DDBJ whole genome shotgun (WGS) entry which is preliminary data.</text>
</comment>
<dbReference type="EMBL" id="AZGZ01000029">
    <property type="protein sequence ID" value="KZZ87956.1"/>
    <property type="molecule type" value="Genomic_DNA"/>
</dbReference>
<keyword evidence="5 9" id="KW-0812">Transmembrane</keyword>
<accession>A0A167VSS9</accession>
<dbReference type="AlphaFoldDB" id="A0A167VSS9"/>
<reference evidence="11 12" key="1">
    <citation type="journal article" date="2016" name="Genome Biol. Evol.">
        <title>Divergent and convergent evolution of fungal pathogenicity.</title>
        <authorList>
            <person name="Shang Y."/>
            <person name="Xiao G."/>
            <person name="Zheng P."/>
            <person name="Cen K."/>
            <person name="Zhan S."/>
            <person name="Wang C."/>
        </authorList>
    </citation>
    <scope>NUCLEOTIDE SEQUENCE [LARGE SCALE GENOMIC DNA]</scope>
    <source>
        <strain evidence="11 12">ARSEF 7405</strain>
    </source>
</reference>
<evidence type="ECO:0000259" key="10">
    <source>
        <dbReference type="Pfam" id="PF03151"/>
    </source>
</evidence>
<evidence type="ECO:0000256" key="6">
    <source>
        <dbReference type="ARBA" id="ARBA00022989"/>
    </source>
</evidence>
<keyword evidence="7 9" id="KW-0472">Membrane</keyword>
<dbReference type="OrthoDB" id="6418713at2759"/>
<evidence type="ECO:0000256" key="5">
    <source>
        <dbReference type="ARBA" id="ARBA00022692"/>
    </source>
</evidence>
<feature type="transmembrane region" description="Helical" evidence="9">
    <location>
        <begin position="287"/>
        <end position="311"/>
    </location>
</feature>
<evidence type="ECO:0000256" key="3">
    <source>
        <dbReference type="ARBA" id="ARBA00010425"/>
    </source>
</evidence>
<dbReference type="GO" id="GO:0005789">
    <property type="term" value="C:endoplasmic reticulum membrane"/>
    <property type="evidence" value="ECO:0007669"/>
    <property type="project" value="UniProtKB-SubCell"/>
</dbReference>
<evidence type="ECO:0000313" key="12">
    <source>
        <dbReference type="Proteomes" id="UP000242877"/>
    </source>
</evidence>
<feature type="transmembrane region" description="Helical" evidence="9">
    <location>
        <begin position="391"/>
        <end position="408"/>
    </location>
</feature>
<feature type="transmembrane region" description="Helical" evidence="9">
    <location>
        <begin position="71"/>
        <end position="92"/>
    </location>
</feature>
<dbReference type="Pfam" id="PF03151">
    <property type="entry name" value="TPT"/>
    <property type="match status" value="1"/>
</dbReference>
<feature type="compositionally biased region" description="Polar residues" evidence="8">
    <location>
        <begin position="49"/>
        <end position="60"/>
    </location>
</feature>
<feature type="transmembrane region" description="Helical" evidence="9">
    <location>
        <begin position="256"/>
        <end position="275"/>
    </location>
</feature>
<evidence type="ECO:0000256" key="4">
    <source>
        <dbReference type="ARBA" id="ARBA00011182"/>
    </source>
</evidence>
<dbReference type="InterPro" id="IPR004853">
    <property type="entry name" value="Sugar_P_trans_dom"/>
</dbReference>
<evidence type="ECO:0000256" key="8">
    <source>
        <dbReference type="SAM" id="MobiDB-lite"/>
    </source>
</evidence>
<name>A0A167VSS9_9EURO</name>
<keyword evidence="6 9" id="KW-1133">Transmembrane helix</keyword>
<feature type="region of interest" description="Disordered" evidence="8">
    <location>
        <begin position="27"/>
        <end position="65"/>
    </location>
</feature>
<protein>
    <submittedName>
        <fullName evidence="11">DUF250 domain membrane protein</fullName>
    </submittedName>
</protein>
<evidence type="ECO:0000256" key="1">
    <source>
        <dbReference type="ARBA" id="ARBA00003420"/>
    </source>
</evidence>
<evidence type="ECO:0000256" key="2">
    <source>
        <dbReference type="ARBA" id="ARBA00004477"/>
    </source>
</evidence>
<feature type="transmembrane region" description="Helical" evidence="9">
    <location>
        <begin position="318"/>
        <end position="341"/>
    </location>
</feature>
<evidence type="ECO:0000313" key="11">
    <source>
        <dbReference type="EMBL" id="KZZ87956.1"/>
    </source>
</evidence>
<comment type="similarity">
    <text evidence="3">Belongs to the TPT transporter family. SLC35D subfamily.</text>
</comment>
<organism evidence="11 12">
    <name type="scientific">Ascosphaera apis ARSEF 7405</name>
    <dbReference type="NCBI Taxonomy" id="392613"/>
    <lineage>
        <taxon>Eukaryota</taxon>
        <taxon>Fungi</taxon>
        <taxon>Dikarya</taxon>
        <taxon>Ascomycota</taxon>
        <taxon>Pezizomycotina</taxon>
        <taxon>Eurotiomycetes</taxon>
        <taxon>Eurotiomycetidae</taxon>
        <taxon>Onygenales</taxon>
        <taxon>Ascosphaeraceae</taxon>
        <taxon>Ascosphaera</taxon>
    </lineage>
</organism>
<comment type="function">
    <text evidence="1">Involved in the import of GDP-mannose from the cytoplasm into the Golgi lumen.</text>
</comment>
<dbReference type="PANTHER" id="PTHR11132">
    <property type="entry name" value="SOLUTE CARRIER FAMILY 35"/>
    <property type="match status" value="1"/>
</dbReference>
<proteinExistence type="inferred from homology"/>
<dbReference type="InterPro" id="IPR050186">
    <property type="entry name" value="TPT_transporter"/>
</dbReference>
<dbReference type="VEuPathDB" id="FungiDB:AAP_05222"/>
<evidence type="ECO:0000256" key="9">
    <source>
        <dbReference type="SAM" id="Phobius"/>
    </source>
</evidence>
<sequence length="433" mass="46656">MSGTSGPTGNAPGAAIGDAEKGIAGQTMHAAYPSRDDESKIDIKDVDGGSQQLPQPSTAAKDSPKPALHPAFYVISWIAMSSSVILFNKYLLDAKQKLFPFPIALTSWHLGFASIMTQLLARTTTLLDGRKKVKMTGRVYLRAIVPIGFFFSLSLICGNKTYMYLSVSFIQMLKATTPVAVLLTTWTLGLAPPNMRILLNVSVIVAGVIIASIGEIHFVLLGFIYQIGGICFEATRLVMVQRLLSSPEYKMDPLVSLYYFAPICAILNGFVALIVEVPDMSFEHFQRVGAATLLLNAIVAFLLNVAVVFLIGKTSSLVLTLCGVLKDVLLVTLSCVLFGSPVTPLQIFGYTIALGGLVTYQLGFATIKEYMGQAALKWGEYGAMNPKRKRVITLIGIVVIALGVFELMKDVTSTSSYIAARDLAGSFAGSQKQ</sequence>
<dbReference type="Proteomes" id="UP000242877">
    <property type="component" value="Unassembled WGS sequence"/>
</dbReference>
<evidence type="ECO:0000256" key="7">
    <source>
        <dbReference type="ARBA" id="ARBA00023136"/>
    </source>
</evidence>
<feature type="transmembrane region" description="Helical" evidence="9">
    <location>
        <begin position="223"/>
        <end position="244"/>
    </location>
</feature>
<feature type="transmembrane region" description="Helical" evidence="9">
    <location>
        <begin position="162"/>
        <end position="185"/>
    </location>
</feature>
<comment type="subcellular location">
    <subcellularLocation>
        <location evidence="2">Endoplasmic reticulum membrane</location>
        <topology evidence="2">Multi-pass membrane protein</topology>
    </subcellularLocation>
</comment>
<gene>
    <name evidence="11" type="ORF">AAP_05222</name>
</gene>